<dbReference type="InterPro" id="IPR013762">
    <property type="entry name" value="Integrase-like_cat_sf"/>
</dbReference>
<sequence length="151" mass="16813">MCAGDLEPQPRRRVVVAYLVCREEEVGRAVRPGLPDGHPDGPVRTSGPLFLSDRRPVPARRPGPEHICPHTGRARLGYDRARVLLEQYTGLDPHQLRHSAATHLGEQNVPLQLIMAKTRHKNPRTALRYTRPGGEAVAEITSILAPPRRTH</sequence>
<feature type="compositionally biased region" description="Basic and acidic residues" evidence="2">
    <location>
        <begin position="52"/>
        <end position="64"/>
    </location>
</feature>
<accession>A0A9W6RHB2</accession>
<organism evidence="4 5">
    <name type="scientific">Actinoallomurus iriomotensis</name>
    <dbReference type="NCBI Taxonomy" id="478107"/>
    <lineage>
        <taxon>Bacteria</taxon>
        <taxon>Bacillati</taxon>
        <taxon>Actinomycetota</taxon>
        <taxon>Actinomycetes</taxon>
        <taxon>Streptosporangiales</taxon>
        <taxon>Thermomonosporaceae</taxon>
        <taxon>Actinoallomurus</taxon>
    </lineage>
</organism>
<dbReference type="Proteomes" id="UP001165135">
    <property type="component" value="Unassembled WGS sequence"/>
</dbReference>
<dbReference type="GO" id="GO:0006310">
    <property type="term" value="P:DNA recombination"/>
    <property type="evidence" value="ECO:0007669"/>
    <property type="project" value="UniProtKB-KW"/>
</dbReference>
<proteinExistence type="predicted"/>
<dbReference type="EMBL" id="BSTJ01000005">
    <property type="protein sequence ID" value="GLY76066.1"/>
    <property type="molecule type" value="Genomic_DNA"/>
</dbReference>
<evidence type="ECO:0000259" key="3">
    <source>
        <dbReference type="PROSITE" id="PS51898"/>
    </source>
</evidence>
<dbReference type="Pfam" id="PF00589">
    <property type="entry name" value="Phage_integrase"/>
    <property type="match status" value="1"/>
</dbReference>
<evidence type="ECO:0000313" key="4">
    <source>
        <dbReference type="EMBL" id="GLY76066.1"/>
    </source>
</evidence>
<dbReference type="GO" id="GO:0015074">
    <property type="term" value="P:DNA integration"/>
    <property type="evidence" value="ECO:0007669"/>
    <property type="project" value="InterPro"/>
</dbReference>
<dbReference type="SUPFAM" id="SSF56349">
    <property type="entry name" value="DNA breaking-rejoining enzymes"/>
    <property type="match status" value="1"/>
</dbReference>
<protein>
    <recommendedName>
        <fullName evidence="3">Tyr recombinase domain-containing protein</fullName>
    </recommendedName>
</protein>
<reference evidence="4" key="1">
    <citation type="submission" date="2023-03" db="EMBL/GenBank/DDBJ databases">
        <title>Actinoallomurus iriomotensis NBRC 103681.</title>
        <authorList>
            <person name="Ichikawa N."/>
            <person name="Sato H."/>
            <person name="Tonouchi N."/>
        </authorList>
    </citation>
    <scope>NUCLEOTIDE SEQUENCE</scope>
    <source>
        <strain evidence="4">NBRC 103681</strain>
    </source>
</reference>
<dbReference type="Gene3D" id="1.10.443.10">
    <property type="entry name" value="Intergrase catalytic core"/>
    <property type="match status" value="1"/>
</dbReference>
<gene>
    <name evidence="4" type="ORF">Airi01_043330</name>
</gene>
<feature type="domain" description="Tyr recombinase" evidence="3">
    <location>
        <begin position="1"/>
        <end position="142"/>
    </location>
</feature>
<name>A0A9W6RHB2_9ACTN</name>
<dbReference type="GO" id="GO:0003677">
    <property type="term" value="F:DNA binding"/>
    <property type="evidence" value="ECO:0007669"/>
    <property type="project" value="InterPro"/>
</dbReference>
<evidence type="ECO:0000256" key="2">
    <source>
        <dbReference type="SAM" id="MobiDB-lite"/>
    </source>
</evidence>
<keyword evidence="1" id="KW-0233">DNA recombination</keyword>
<dbReference type="AlphaFoldDB" id="A0A9W6RHB2"/>
<dbReference type="PROSITE" id="PS51898">
    <property type="entry name" value="TYR_RECOMBINASE"/>
    <property type="match status" value="1"/>
</dbReference>
<evidence type="ECO:0000313" key="5">
    <source>
        <dbReference type="Proteomes" id="UP001165135"/>
    </source>
</evidence>
<dbReference type="InterPro" id="IPR002104">
    <property type="entry name" value="Integrase_catalytic"/>
</dbReference>
<comment type="caution">
    <text evidence="4">The sequence shown here is derived from an EMBL/GenBank/DDBJ whole genome shotgun (WGS) entry which is preliminary data.</text>
</comment>
<evidence type="ECO:0000256" key="1">
    <source>
        <dbReference type="ARBA" id="ARBA00023172"/>
    </source>
</evidence>
<feature type="region of interest" description="Disordered" evidence="2">
    <location>
        <begin position="31"/>
        <end position="64"/>
    </location>
</feature>
<dbReference type="InterPro" id="IPR011010">
    <property type="entry name" value="DNA_brk_join_enz"/>
</dbReference>